<dbReference type="EMBL" id="RBNL01002371">
    <property type="protein sequence ID" value="RML73850.1"/>
    <property type="molecule type" value="Genomic_DNA"/>
</dbReference>
<dbReference type="Gene3D" id="1.10.4200.10">
    <property type="entry name" value="Triphosphoribosyl-dephospho-CoA protein"/>
    <property type="match status" value="1"/>
</dbReference>
<evidence type="ECO:0000313" key="1">
    <source>
        <dbReference type="EMBL" id="RML73850.1"/>
    </source>
</evidence>
<dbReference type="InterPro" id="IPR002736">
    <property type="entry name" value="CitG"/>
</dbReference>
<feature type="non-terminal residue" evidence="1">
    <location>
        <position position="1"/>
    </location>
</feature>
<dbReference type="Pfam" id="PF01874">
    <property type="entry name" value="CitG"/>
    <property type="match status" value="1"/>
</dbReference>
<dbReference type="AlphaFoldDB" id="A0A3M2YD66"/>
<sequence length="54" mass="5260">AGGSASLAGRRALNQLDQQLLALNASPGGAADLLAACLFIDGLEPALGPVSRSA</sequence>
<protein>
    <submittedName>
        <fullName evidence="1">Putative 2--3'-dephosphocoenzyme-A synthase</fullName>
    </submittedName>
</protein>
<organism evidence="1 2">
    <name type="scientific">Pseudomonas syringae pv. maculicola</name>
    <dbReference type="NCBI Taxonomy" id="59511"/>
    <lineage>
        <taxon>Bacteria</taxon>
        <taxon>Pseudomonadati</taxon>
        <taxon>Pseudomonadota</taxon>
        <taxon>Gammaproteobacteria</taxon>
        <taxon>Pseudomonadales</taxon>
        <taxon>Pseudomonadaceae</taxon>
        <taxon>Pseudomonas</taxon>
    </lineage>
</organism>
<evidence type="ECO:0000313" key="2">
    <source>
        <dbReference type="Proteomes" id="UP000282378"/>
    </source>
</evidence>
<reference evidence="1 2" key="1">
    <citation type="submission" date="2018-08" db="EMBL/GenBank/DDBJ databases">
        <title>Recombination of ecologically and evolutionarily significant loci maintains genetic cohesion in the Pseudomonas syringae species complex.</title>
        <authorList>
            <person name="Dillon M."/>
            <person name="Thakur S."/>
            <person name="Almeida R.N.D."/>
            <person name="Weir B.S."/>
            <person name="Guttman D.S."/>
        </authorList>
    </citation>
    <scope>NUCLEOTIDE SEQUENCE [LARGE SCALE GENOMIC DNA]</scope>
    <source>
        <strain evidence="1 2">88_10</strain>
    </source>
</reference>
<gene>
    <name evidence="1" type="ORF">APX70_04095</name>
</gene>
<proteinExistence type="predicted"/>
<dbReference type="GO" id="GO:0005524">
    <property type="term" value="F:ATP binding"/>
    <property type="evidence" value="ECO:0007669"/>
    <property type="project" value="InterPro"/>
</dbReference>
<dbReference type="Proteomes" id="UP000282378">
    <property type="component" value="Unassembled WGS sequence"/>
</dbReference>
<name>A0A3M2YD66_PSEYM</name>
<comment type="caution">
    <text evidence="1">The sequence shown here is derived from an EMBL/GenBank/DDBJ whole genome shotgun (WGS) entry which is preliminary data.</text>
</comment>
<accession>A0A3M2YD66</accession>
<dbReference type="GO" id="GO:0046917">
    <property type="term" value="F:triphosphoribosyl-dephospho-CoA synthase activity"/>
    <property type="evidence" value="ECO:0007669"/>
    <property type="project" value="InterPro"/>
</dbReference>